<evidence type="ECO:0000256" key="1">
    <source>
        <dbReference type="ARBA" id="ARBA00004604"/>
    </source>
</evidence>
<feature type="compositionally biased region" description="Polar residues" evidence="5">
    <location>
        <begin position="174"/>
        <end position="183"/>
    </location>
</feature>
<keyword evidence="3" id="KW-0175">Coiled coil</keyword>
<accession>A0A8H3IW94</accession>
<dbReference type="GO" id="GO:0019843">
    <property type="term" value="F:rRNA binding"/>
    <property type="evidence" value="ECO:0007669"/>
    <property type="project" value="TreeGrafter"/>
</dbReference>
<dbReference type="GO" id="GO:0005730">
    <property type="term" value="C:nucleolus"/>
    <property type="evidence" value="ECO:0007669"/>
    <property type="project" value="UniProtKB-SubCell"/>
</dbReference>
<dbReference type="PANTHER" id="PTHR14577">
    <property type="entry name" value="NUCLEOLAR PROTEIN 12"/>
    <property type="match status" value="1"/>
</dbReference>
<sequence>MMLGKRKAFQAVPPPRKKRKSASAIEEISFDFNAREDYLTGFHKRKLARIKHAKEEAAKKDREDKLAARKILREGRKVDLEKHVEAVNSMIREADVASDSSIERNWVEEEPWVGIEDNQHPLVDHEDEYVDEDRFTTVTVEAVDISKDGLQKAVQDEENEIEASDADKPDGKTPRTTALQGRTGSEKGKRIWTKEPPSGPRKKKKKFRYESKAERKATRYKEKLGNKAKARARKE</sequence>
<comment type="caution">
    <text evidence="6">The sequence shown here is derived from an EMBL/GenBank/DDBJ whole genome shotgun (WGS) entry which is preliminary data.</text>
</comment>
<reference evidence="6" key="1">
    <citation type="submission" date="2021-03" db="EMBL/GenBank/DDBJ databases">
        <authorList>
            <person name="Tagirdzhanova G."/>
        </authorList>
    </citation>
    <scope>NUCLEOTIDE SEQUENCE</scope>
</reference>
<evidence type="ECO:0000313" key="7">
    <source>
        <dbReference type="Proteomes" id="UP000664534"/>
    </source>
</evidence>
<keyword evidence="7" id="KW-1185">Reference proteome</keyword>
<evidence type="ECO:0000256" key="5">
    <source>
        <dbReference type="SAM" id="MobiDB-lite"/>
    </source>
</evidence>
<dbReference type="OrthoDB" id="551633at2759"/>
<dbReference type="EMBL" id="CAJPDT010000082">
    <property type="protein sequence ID" value="CAF9935243.1"/>
    <property type="molecule type" value="Genomic_DNA"/>
</dbReference>
<name>A0A8H3IW94_9LECA</name>
<dbReference type="AlphaFoldDB" id="A0A8H3IW94"/>
<feature type="compositionally biased region" description="Basic residues" evidence="5">
    <location>
        <begin position="226"/>
        <end position="235"/>
    </location>
</feature>
<comment type="similarity">
    <text evidence="2">Belongs to the RRP17 family.</text>
</comment>
<feature type="compositionally biased region" description="Basic and acidic residues" evidence="5">
    <location>
        <begin position="208"/>
        <end position="225"/>
    </location>
</feature>
<proteinExistence type="inferred from homology"/>
<comment type="subcellular location">
    <subcellularLocation>
        <location evidence="1">Nucleus</location>
        <location evidence="1">Nucleolus</location>
    </subcellularLocation>
</comment>
<feature type="compositionally biased region" description="Basic and acidic residues" evidence="5">
    <location>
        <begin position="184"/>
        <end position="193"/>
    </location>
</feature>
<dbReference type="PANTHER" id="PTHR14577:SF0">
    <property type="entry name" value="NUCLEOLAR PROTEIN 12"/>
    <property type="match status" value="1"/>
</dbReference>
<evidence type="ECO:0000313" key="6">
    <source>
        <dbReference type="EMBL" id="CAF9935243.1"/>
    </source>
</evidence>
<evidence type="ECO:0000256" key="4">
    <source>
        <dbReference type="ARBA" id="ARBA00023242"/>
    </source>
</evidence>
<dbReference type="Pfam" id="PF09805">
    <property type="entry name" value="Nop25"/>
    <property type="match status" value="1"/>
</dbReference>
<dbReference type="Proteomes" id="UP000664534">
    <property type="component" value="Unassembled WGS sequence"/>
</dbReference>
<feature type="region of interest" description="Disordered" evidence="5">
    <location>
        <begin position="1"/>
        <end position="23"/>
    </location>
</feature>
<evidence type="ECO:0008006" key="8">
    <source>
        <dbReference type="Google" id="ProtNLM"/>
    </source>
</evidence>
<keyword evidence="4" id="KW-0539">Nucleus</keyword>
<organism evidence="6 7">
    <name type="scientific">Imshaugia aleurites</name>
    <dbReference type="NCBI Taxonomy" id="172621"/>
    <lineage>
        <taxon>Eukaryota</taxon>
        <taxon>Fungi</taxon>
        <taxon>Dikarya</taxon>
        <taxon>Ascomycota</taxon>
        <taxon>Pezizomycotina</taxon>
        <taxon>Lecanoromycetes</taxon>
        <taxon>OSLEUM clade</taxon>
        <taxon>Lecanoromycetidae</taxon>
        <taxon>Lecanorales</taxon>
        <taxon>Lecanorineae</taxon>
        <taxon>Parmeliaceae</taxon>
        <taxon>Imshaugia</taxon>
    </lineage>
</organism>
<gene>
    <name evidence="6" type="ORF">IMSHALPRED_010155</name>
</gene>
<dbReference type="InterPro" id="IPR019186">
    <property type="entry name" value="Nucleolar_protein_12"/>
</dbReference>
<evidence type="ECO:0000256" key="3">
    <source>
        <dbReference type="ARBA" id="ARBA00023054"/>
    </source>
</evidence>
<feature type="region of interest" description="Disordered" evidence="5">
    <location>
        <begin position="150"/>
        <end position="235"/>
    </location>
</feature>
<protein>
    <recommendedName>
        <fullName evidence="8">Nucleolar protein 12</fullName>
    </recommendedName>
</protein>
<evidence type="ECO:0000256" key="2">
    <source>
        <dbReference type="ARBA" id="ARBA00007175"/>
    </source>
</evidence>